<feature type="compositionally biased region" description="Basic and acidic residues" evidence="2">
    <location>
        <begin position="109"/>
        <end position="119"/>
    </location>
</feature>
<protein>
    <recommendedName>
        <fullName evidence="3">SWIM-type domain-containing protein</fullName>
    </recommendedName>
</protein>
<dbReference type="PROSITE" id="PS50966">
    <property type="entry name" value="ZF_SWIM"/>
    <property type="match status" value="1"/>
</dbReference>
<proteinExistence type="predicted"/>
<organism evidence="4 5">
    <name type="scientific">Tepidibacter hydrothermalis</name>
    <dbReference type="NCBI Taxonomy" id="3036126"/>
    <lineage>
        <taxon>Bacteria</taxon>
        <taxon>Bacillati</taxon>
        <taxon>Bacillota</taxon>
        <taxon>Clostridia</taxon>
        <taxon>Peptostreptococcales</taxon>
        <taxon>Peptostreptococcaceae</taxon>
        <taxon>Tepidibacter</taxon>
    </lineage>
</organism>
<gene>
    <name evidence="4" type="ORF">P4S50_15215</name>
</gene>
<feature type="region of interest" description="Disordered" evidence="2">
    <location>
        <begin position="109"/>
        <end position="133"/>
    </location>
</feature>
<evidence type="ECO:0000313" key="4">
    <source>
        <dbReference type="EMBL" id="WFD09726.1"/>
    </source>
</evidence>
<evidence type="ECO:0000313" key="5">
    <source>
        <dbReference type="Proteomes" id="UP001222800"/>
    </source>
</evidence>
<evidence type="ECO:0000256" key="1">
    <source>
        <dbReference type="PROSITE-ProRule" id="PRU00325"/>
    </source>
</evidence>
<keyword evidence="1" id="KW-0863">Zinc-finger</keyword>
<dbReference type="Proteomes" id="UP001222800">
    <property type="component" value="Chromosome"/>
</dbReference>
<dbReference type="InterPro" id="IPR007527">
    <property type="entry name" value="Znf_SWIM"/>
</dbReference>
<evidence type="ECO:0000259" key="3">
    <source>
        <dbReference type="PROSITE" id="PS50966"/>
    </source>
</evidence>
<feature type="compositionally biased region" description="Basic residues" evidence="2">
    <location>
        <begin position="120"/>
        <end position="133"/>
    </location>
</feature>
<dbReference type="EMBL" id="CP120733">
    <property type="protein sequence ID" value="WFD09726.1"/>
    <property type="molecule type" value="Genomic_DNA"/>
</dbReference>
<evidence type="ECO:0000256" key="2">
    <source>
        <dbReference type="SAM" id="MobiDB-lite"/>
    </source>
</evidence>
<keyword evidence="1" id="KW-0479">Metal-binding</keyword>
<keyword evidence="5" id="KW-1185">Reference proteome</keyword>
<keyword evidence="1" id="KW-0862">Zinc</keyword>
<feature type="domain" description="SWIM-type" evidence="3">
    <location>
        <begin position="55"/>
        <end position="91"/>
    </location>
</feature>
<reference evidence="4 5" key="1">
    <citation type="submission" date="2023-03" db="EMBL/GenBank/DDBJ databases">
        <title>Complete genome sequence of Tepidibacter sp. SWIR-1, isolated from a deep-sea hydrothermal vent.</title>
        <authorList>
            <person name="Li X."/>
        </authorList>
    </citation>
    <scope>NUCLEOTIDE SEQUENCE [LARGE SCALE GENOMIC DNA]</scope>
    <source>
        <strain evidence="4 5">SWIR-1</strain>
    </source>
</reference>
<sequence length="468" mass="53883">MININETYIDSLATNANAIKKGRQLANDGSFIKLNKSDDETIIFGECKGSGKKNYLCSADFIDQSNPVFRCNCPSKQFPCKHNLGLMYSFANEKEFTVESIPEDILEKREKKEKREKNKAEKKKTPKKKNKTAIKKKINAQLEGIELLDKIVKSILKKGFGNISKEDIKELNSQVKEIGNYYISGLQSELKRLTLLLSNKERNNEVIMKQIMYLKALNKEGKKHLLNRLEDEDLNLAVDSNIEELLGHAWKLTELEELGQFEKDANLIQLSFTSFTDDARGENIDKGIFMNLNTGDIQTTYNYRPIKRKSDPKGEYPVSTLLEIPTLYIYPGDSNPRIRWEEMIIKEASANDYEKAFNYAEKSYDEVVKKVKNYIKSPLNKTLPNVLLHYSKLGKIDDNWVIEDIDGKRLVLKQDSDRLGCSVLYLLNSDYMTSQAILVEFDYDVQTKRLEAYPLSIVNKEKIVRLTY</sequence>
<accession>A0ABY8E9W4</accession>
<name>A0ABY8E9W4_9FIRM</name>
<dbReference type="RefSeq" id="WP_277731666.1">
    <property type="nucleotide sequence ID" value="NZ_CP120733.1"/>
</dbReference>